<sequence>MPSITTTYSPLADIAKDTSTIIDLMSIPGWTWAWVWPRKRKAWTGKTFHLITPSHWLADCEKKIAPCYPSNPAE</sequence>
<evidence type="ECO:0000313" key="1">
    <source>
        <dbReference type="EMBL" id="CAA9889561.1"/>
    </source>
</evidence>
<gene>
    <name evidence="1" type="ORF">METHB2_110060</name>
</gene>
<name>A0A8S0XHC0_9GAMM</name>
<organism evidence="1 2">
    <name type="scientific">Candidatus Methylobacter favarea</name>
    <dbReference type="NCBI Taxonomy" id="2707345"/>
    <lineage>
        <taxon>Bacteria</taxon>
        <taxon>Pseudomonadati</taxon>
        <taxon>Pseudomonadota</taxon>
        <taxon>Gammaproteobacteria</taxon>
        <taxon>Methylococcales</taxon>
        <taxon>Methylococcaceae</taxon>
        <taxon>Methylobacter</taxon>
    </lineage>
</organism>
<keyword evidence="2" id="KW-1185">Reference proteome</keyword>
<evidence type="ECO:0000313" key="2">
    <source>
        <dbReference type="Proteomes" id="UP000494216"/>
    </source>
</evidence>
<dbReference type="AlphaFoldDB" id="A0A8S0XHC0"/>
<dbReference type="Proteomes" id="UP000494216">
    <property type="component" value="Unassembled WGS sequence"/>
</dbReference>
<protein>
    <submittedName>
        <fullName evidence="1">Uncharacterized protein</fullName>
    </submittedName>
</protein>
<reference evidence="1 2" key="1">
    <citation type="submission" date="2020-02" db="EMBL/GenBank/DDBJ databases">
        <authorList>
            <person name="Hogendoorn C."/>
        </authorList>
    </citation>
    <scope>NUCLEOTIDE SEQUENCE [LARGE SCALE GENOMIC DNA]</scope>
    <source>
        <strain evidence="1">METHB21</strain>
    </source>
</reference>
<comment type="caution">
    <text evidence="1">The sequence shown here is derived from an EMBL/GenBank/DDBJ whole genome shotgun (WGS) entry which is preliminary data.</text>
</comment>
<proteinExistence type="predicted"/>
<accession>A0A8S0XHC0</accession>
<dbReference type="EMBL" id="CADCXN010000013">
    <property type="protein sequence ID" value="CAA9889561.1"/>
    <property type="molecule type" value="Genomic_DNA"/>
</dbReference>
<dbReference type="RefSeq" id="WP_174624555.1">
    <property type="nucleotide sequence ID" value="NZ_CADCXN010000013.1"/>
</dbReference>